<evidence type="ECO:0000313" key="3">
    <source>
        <dbReference type="Proteomes" id="UP000000755"/>
    </source>
</evidence>
<dbReference type="KEGG" id="gfo:GFO_0509"/>
<dbReference type="InterPro" id="IPR046235">
    <property type="entry name" value="DUF6268"/>
</dbReference>
<sequence length="315" mass="36887">MYICSIQKKFRTPKNLTKMRKSLYLIILLFFSLSAFCQSTDLARLEYTYFPQKNSDNSFRRIRAQVAYPIALKKEGSYLIPGLEYRNVQFKYDDPVPFATSDLDRFQSFTASLGYTFKMNDIWRFGAQGGLKIASNFSQNDIFSDDLIYTGALYFIKIKEDDRYYEPWRLILGLQYSTTTGFPFPLPIVNYYKRWDENWSFMAGIPKSNLKYYFNDKHEVQLFATLDGFFSNIQKNFDATPEVQNNPVAESMSMTILLSGLGYEFKLTDHLKFYLYGGHTIINDIRFRDADKNDVYTINDTNTFYARSGLKFTIL</sequence>
<organism evidence="2 3">
    <name type="scientific">Christiangramia forsetii (strain DSM 17595 / CGMCC 1.15422 / KT0803)</name>
    <name type="common">Gramella forsetii</name>
    <dbReference type="NCBI Taxonomy" id="411154"/>
    <lineage>
        <taxon>Bacteria</taxon>
        <taxon>Pseudomonadati</taxon>
        <taxon>Bacteroidota</taxon>
        <taxon>Flavobacteriia</taxon>
        <taxon>Flavobacteriales</taxon>
        <taxon>Flavobacteriaceae</taxon>
        <taxon>Christiangramia</taxon>
    </lineage>
</organism>
<proteinExistence type="predicted"/>
<dbReference type="AlphaFoldDB" id="A0LYP7"/>
<dbReference type="STRING" id="411154.GFO_0509"/>
<evidence type="ECO:0000313" key="2">
    <source>
        <dbReference type="EMBL" id="CAL65492.1"/>
    </source>
</evidence>
<dbReference type="EMBL" id="CU207366">
    <property type="protein sequence ID" value="CAL65492.1"/>
    <property type="molecule type" value="Genomic_DNA"/>
</dbReference>
<dbReference type="Pfam" id="PF19783">
    <property type="entry name" value="DUF6268"/>
    <property type="match status" value="1"/>
</dbReference>
<evidence type="ECO:0000259" key="1">
    <source>
        <dbReference type="Pfam" id="PF19783"/>
    </source>
</evidence>
<reference evidence="2 3" key="1">
    <citation type="journal article" date="2006" name="Environ. Microbiol.">
        <title>Whole genome analysis of the marine Bacteroidetes'Gramella forsetii' reveals adaptations to degradation of polymeric organic matter.</title>
        <authorList>
            <person name="Bauer M."/>
            <person name="Kube M."/>
            <person name="Teeling H."/>
            <person name="Richter M."/>
            <person name="Lombardot T."/>
            <person name="Allers E."/>
            <person name="Wuerdemann C.A."/>
            <person name="Quast C."/>
            <person name="Kuhl H."/>
            <person name="Knaust F."/>
            <person name="Woebken D."/>
            <person name="Bischof K."/>
            <person name="Mussmann M."/>
            <person name="Choudhuri J.V."/>
            <person name="Meyer F."/>
            <person name="Reinhardt R."/>
            <person name="Amann R.I."/>
            <person name="Gloeckner F.O."/>
        </authorList>
    </citation>
    <scope>NUCLEOTIDE SEQUENCE [LARGE SCALE GENOMIC DNA]</scope>
    <source>
        <strain evidence="2 3">KT0803</strain>
    </source>
</reference>
<feature type="domain" description="DUF6268" evidence="1">
    <location>
        <begin position="108"/>
        <end position="306"/>
    </location>
</feature>
<dbReference type="HOGENOM" id="CLU_939922_0_0_10"/>
<accession>A0LYP7</accession>
<gene>
    <name evidence="2" type="ordered locus">GFO_0509</name>
</gene>
<name>A0LYP7_CHRFK</name>
<protein>
    <recommendedName>
        <fullName evidence="1">DUF6268 domain-containing protein</fullName>
    </recommendedName>
</protein>
<dbReference type="Proteomes" id="UP000000755">
    <property type="component" value="Chromosome"/>
</dbReference>
<dbReference type="eggNOG" id="ENOG502ZAC6">
    <property type="taxonomic scope" value="Bacteria"/>
</dbReference>